<keyword evidence="2 8" id="KW-0963">Cytoplasm</keyword>
<dbReference type="InterPro" id="IPR012094">
    <property type="entry name" value="tRNA_Ile_lys_synt"/>
</dbReference>
<dbReference type="InterPro" id="IPR012796">
    <property type="entry name" value="Lysidine-tRNA-synth_C"/>
</dbReference>
<evidence type="ECO:0000256" key="4">
    <source>
        <dbReference type="ARBA" id="ARBA00022694"/>
    </source>
</evidence>
<organism evidence="10 11">
    <name type="scientific">Streptococcus panodentis</name>
    <dbReference type="NCBI Taxonomy" id="1581472"/>
    <lineage>
        <taxon>Bacteria</taxon>
        <taxon>Bacillati</taxon>
        <taxon>Bacillota</taxon>
        <taxon>Bacilli</taxon>
        <taxon>Lactobacillales</taxon>
        <taxon>Streptococcaceae</taxon>
        <taxon>Streptococcus</taxon>
    </lineage>
</organism>
<comment type="function">
    <text evidence="8">Ligates lysine onto the cytidine present at position 34 of the AUA codon-specific tRNA(Ile) that contains the anticodon CAU, in an ATP-dependent manner. Cytidine is converted to lysidine, thus changing the amino acid specificity of the tRNA from methionine to isoleucine.</text>
</comment>
<dbReference type="SUPFAM" id="SSF52402">
    <property type="entry name" value="Adenine nucleotide alpha hydrolases-like"/>
    <property type="match status" value="1"/>
</dbReference>
<dbReference type="Pfam" id="PF01171">
    <property type="entry name" value="ATP_bind_3"/>
    <property type="match status" value="1"/>
</dbReference>
<keyword evidence="11" id="KW-1185">Reference proteome</keyword>
<evidence type="ECO:0000256" key="7">
    <source>
        <dbReference type="ARBA" id="ARBA00048539"/>
    </source>
</evidence>
<feature type="domain" description="Lysidine-tRNA(Ile) synthetase C-terminal" evidence="9">
    <location>
        <begin position="348"/>
        <end position="420"/>
    </location>
</feature>
<dbReference type="SMART" id="SM00977">
    <property type="entry name" value="TilS_C"/>
    <property type="match status" value="1"/>
</dbReference>
<keyword evidence="6 8" id="KW-0067">ATP-binding</keyword>
<gene>
    <name evidence="8 10" type="primary">tilS</name>
    <name evidence="10" type="ORF">DHL47_02500</name>
</gene>
<evidence type="ECO:0000256" key="6">
    <source>
        <dbReference type="ARBA" id="ARBA00022840"/>
    </source>
</evidence>
<evidence type="ECO:0000259" key="9">
    <source>
        <dbReference type="SMART" id="SM00977"/>
    </source>
</evidence>
<dbReference type="EMBL" id="QFAY01000004">
    <property type="protein sequence ID" value="MBP2620218.1"/>
    <property type="molecule type" value="Genomic_DNA"/>
</dbReference>
<dbReference type="CDD" id="cd01992">
    <property type="entry name" value="TilS_N"/>
    <property type="match status" value="1"/>
</dbReference>
<keyword evidence="5 8" id="KW-0547">Nucleotide-binding</keyword>
<dbReference type="InterPro" id="IPR012795">
    <property type="entry name" value="tRNA_Ile_lys_synt_N"/>
</dbReference>
<keyword evidence="4 8" id="KW-0819">tRNA processing</keyword>
<dbReference type="PANTHER" id="PTHR43033">
    <property type="entry name" value="TRNA(ILE)-LYSIDINE SYNTHASE-RELATED"/>
    <property type="match status" value="1"/>
</dbReference>
<dbReference type="InterPro" id="IPR011063">
    <property type="entry name" value="TilS/TtcA_N"/>
</dbReference>
<dbReference type="NCBIfam" id="TIGR02432">
    <property type="entry name" value="lysidine_TilS_N"/>
    <property type="match status" value="1"/>
</dbReference>
<dbReference type="SUPFAM" id="SSF56037">
    <property type="entry name" value="PheT/TilS domain"/>
    <property type="match status" value="1"/>
</dbReference>
<comment type="domain">
    <text evidence="8">The N-terminal region contains the highly conserved SGGXDS motif, predicted to be a P-loop motif involved in ATP binding.</text>
</comment>
<evidence type="ECO:0000256" key="2">
    <source>
        <dbReference type="ARBA" id="ARBA00022490"/>
    </source>
</evidence>
<proteinExistence type="inferred from homology"/>
<evidence type="ECO:0000313" key="11">
    <source>
        <dbReference type="Proteomes" id="UP001519349"/>
    </source>
</evidence>
<comment type="similarity">
    <text evidence="8">Belongs to the tRNA(Ile)-lysidine synthase family.</text>
</comment>
<evidence type="ECO:0000313" key="10">
    <source>
        <dbReference type="EMBL" id="MBP2620218.1"/>
    </source>
</evidence>
<evidence type="ECO:0000256" key="1">
    <source>
        <dbReference type="ARBA" id="ARBA00004496"/>
    </source>
</evidence>
<reference evidence="10 11" key="1">
    <citation type="submission" date="2018-05" db="EMBL/GenBank/DDBJ databases">
        <title>Draft genome sequence of Streptococcus panodentis CCUG 70867T.</title>
        <authorList>
            <person name="Salva-Serra F."/>
            <person name="Mendez V."/>
            <person name="Jaen-Luchoro D."/>
            <person name="Gonzales-Siles L."/>
            <person name="Karlsson R."/>
            <person name="Engstrom-Jakobsson H."/>
            <person name="Busquets A."/>
            <person name="Gomila M."/>
            <person name="Pineiro-Iglesias B."/>
            <person name="Bennasar-Figueras A."/>
            <person name="Seeger M."/>
            <person name="Moore E."/>
        </authorList>
    </citation>
    <scope>NUCLEOTIDE SEQUENCE [LARGE SCALE GENOMIC DNA]</scope>
    <source>
        <strain evidence="10 11">CCUG 70867</strain>
    </source>
</reference>
<comment type="catalytic activity">
    <reaction evidence="7 8">
        <text>cytidine(34) in tRNA(Ile2) + L-lysine + ATP = lysidine(34) in tRNA(Ile2) + AMP + diphosphate + H(+)</text>
        <dbReference type="Rhea" id="RHEA:43744"/>
        <dbReference type="Rhea" id="RHEA-COMP:10625"/>
        <dbReference type="Rhea" id="RHEA-COMP:10670"/>
        <dbReference type="ChEBI" id="CHEBI:15378"/>
        <dbReference type="ChEBI" id="CHEBI:30616"/>
        <dbReference type="ChEBI" id="CHEBI:32551"/>
        <dbReference type="ChEBI" id="CHEBI:33019"/>
        <dbReference type="ChEBI" id="CHEBI:82748"/>
        <dbReference type="ChEBI" id="CHEBI:83665"/>
        <dbReference type="ChEBI" id="CHEBI:456215"/>
        <dbReference type="EC" id="6.3.4.19"/>
    </reaction>
</comment>
<evidence type="ECO:0000256" key="3">
    <source>
        <dbReference type="ARBA" id="ARBA00022598"/>
    </source>
</evidence>
<dbReference type="RefSeq" id="WP_209550784.1">
    <property type="nucleotide sequence ID" value="NZ_QFAY01000004.1"/>
</dbReference>
<dbReference type="Proteomes" id="UP001519349">
    <property type="component" value="Unassembled WGS sequence"/>
</dbReference>
<dbReference type="EC" id="6.3.4.19" evidence="8"/>
<dbReference type="Gene3D" id="3.40.50.620">
    <property type="entry name" value="HUPs"/>
    <property type="match status" value="1"/>
</dbReference>
<protein>
    <recommendedName>
        <fullName evidence="8">tRNA(Ile)-lysidine synthase</fullName>
        <ecNumber evidence="8">6.3.4.19</ecNumber>
    </recommendedName>
    <alternativeName>
        <fullName evidence="8">tRNA(Ile)-2-lysyl-cytidine synthase</fullName>
    </alternativeName>
    <alternativeName>
        <fullName evidence="8">tRNA(Ile)-lysidine synthetase</fullName>
    </alternativeName>
</protein>
<dbReference type="PANTHER" id="PTHR43033:SF1">
    <property type="entry name" value="TRNA(ILE)-LYSIDINE SYNTHASE-RELATED"/>
    <property type="match status" value="1"/>
</dbReference>
<feature type="binding site" evidence="8">
    <location>
        <begin position="27"/>
        <end position="32"/>
    </location>
    <ligand>
        <name>ATP</name>
        <dbReference type="ChEBI" id="CHEBI:30616"/>
    </ligand>
</feature>
<comment type="subcellular location">
    <subcellularLocation>
        <location evidence="1 8">Cytoplasm</location>
    </subcellularLocation>
</comment>
<accession>A0ABS5AUG4</accession>
<keyword evidence="3 8" id="KW-0436">Ligase</keyword>
<dbReference type="HAMAP" id="MF_01161">
    <property type="entry name" value="tRNA_Ile_lys_synt"/>
    <property type="match status" value="1"/>
</dbReference>
<dbReference type="InterPro" id="IPR014729">
    <property type="entry name" value="Rossmann-like_a/b/a_fold"/>
</dbReference>
<dbReference type="NCBIfam" id="TIGR02433">
    <property type="entry name" value="lysidine_TilS_C"/>
    <property type="match status" value="1"/>
</dbReference>
<comment type="caution">
    <text evidence="10">The sequence shown here is derived from an EMBL/GenBank/DDBJ whole genome shotgun (WGS) entry which is preliminary data.</text>
</comment>
<evidence type="ECO:0000256" key="8">
    <source>
        <dbReference type="HAMAP-Rule" id="MF_01161"/>
    </source>
</evidence>
<name>A0ABS5AUG4_9STRE</name>
<dbReference type="Pfam" id="PF11734">
    <property type="entry name" value="TilS_C"/>
    <property type="match status" value="1"/>
</dbReference>
<sequence>MMQKEFLKEFQKKEYFKNHQRVLLAVSGGLDSMTLLHLLYQYQRELDIELVIAHVNHRQRPESDDEEKELSEIAQKLGVKIFTSSFSGMFSEARGRQFRYQFFAEVMKAQGCTALVTAHHADDQAETIFMRLLRGSRLRHLTGIQEVQDFAGGQLIRPLLHVHKKDFPPVHHFQDSSNLQNDYLRNRIRNLYLPALEKENPQFLQALLDMGQEVGHLQAALAYFTKEMDITDMAVFHQQIFPVQVFLLQDYLAQFPDLTLSKQQFEEVLQILRTKANYLHPLKTGYELVKDYSHFQIRKISRKPDLKKDSILLECDNLIQFGDYRFSFGLPLQGADTEQVSVAAHAPVTLRYRQSGDVLLLNGCHKKVRRLFIERKLSLEERESAVIVEQNQQILAIPNIAVSDLSKGLKNDIMGTVLYIQKLDR</sequence>
<evidence type="ECO:0000256" key="5">
    <source>
        <dbReference type="ARBA" id="ARBA00022741"/>
    </source>
</evidence>